<comment type="caution">
    <text evidence="2">The sequence shown here is derived from an EMBL/GenBank/DDBJ whole genome shotgun (WGS) entry which is preliminary data.</text>
</comment>
<dbReference type="EMBL" id="DXCX01000084">
    <property type="protein sequence ID" value="HIY73939.1"/>
    <property type="molecule type" value="Genomic_DNA"/>
</dbReference>
<dbReference type="GO" id="GO:0005829">
    <property type="term" value="C:cytosol"/>
    <property type="evidence" value="ECO:0007669"/>
    <property type="project" value="TreeGrafter"/>
</dbReference>
<dbReference type="NCBIfam" id="NF002543">
    <property type="entry name" value="PRK02101.1-4"/>
    <property type="match status" value="1"/>
</dbReference>
<sequence>MRIIISPAKKMREDVDSLPPRGLPALLGETERLLAHLRGLSLPELKKLLSCNDQLAQLNYQRYQTMDLGRRLTPALLAYEGIQYRYMAPGVFSQGALDYVEDHLRILSGFYGVLRPFDGVTPYRLEMGARLKTSFCKDLYDFWGEKLAAALDPGGVVLDLASGEYSRAVIPHLPAGTRVITPIFGEPRADGKVAEKGVYVKMARGEMVRFLAEGGVEDPEAVTAFEGLDFRYCPQRSRADRPVFLRDVEKGADGVKSR</sequence>
<name>A0A9D1Z4J5_9FIRM</name>
<dbReference type="Proteomes" id="UP000886824">
    <property type="component" value="Unassembled WGS sequence"/>
</dbReference>
<gene>
    <name evidence="2" type="primary">yaaA</name>
    <name evidence="2" type="ORF">H9826_08220</name>
</gene>
<dbReference type="GO" id="GO:0033194">
    <property type="term" value="P:response to hydroperoxide"/>
    <property type="evidence" value="ECO:0007669"/>
    <property type="project" value="TreeGrafter"/>
</dbReference>
<dbReference type="PANTHER" id="PTHR30283">
    <property type="entry name" value="PEROXIDE STRESS RESPONSE PROTEIN YAAA"/>
    <property type="match status" value="1"/>
</dbReference>
<reference evidence="2" key="2">
    <citation type="submission" date="2021-04" db="EMBL/GenBank/DDBJ databases">
        <authorList>
            <person name="Gilroy R."/>
        </authorList>
    </citation>
    <scope>NUCLEOTIDE SEQUENCE</scope>
    <source>
        <strain evidence="2">CHK33-7979</strain>
    </source>
</reference>
<evidence type="ECO:0000313" key="3">
    <source>
        <dbReference type="Proteomes" id="UP000886824"/>
    </source>
</evidence>
<reference evidence="2" key="1">
    <citation type="journal article" date="2021" name="PeerJ">
        <title>Extensive microbial diversity within the chicken gut microbiome revealed by metagenomics and culture.</title>
        <authorList>
            <person name="Gilroy R."/>
            <person name="Ravi A."/>
            <person name="Getino M."/>
            <person name="Pursley I."/>
            <person name="Horton D.L."/>
            <person name="Alikhan N.F."/>
            <person name="Baker D."/>
            <person name="Gharbi K."/>
            <person name="Hall N."/>
            <person name="Watson M."/>
            <person name="Adriaenssens E.M."/>
            <person name="Foster-Nyarko E."/>
            <person name="Jarju S."/>
            <person name="Secka A."/>
            <person name="Antonio M."/>
            <person name="Oren A."/>
            <person name="Chaudhuri R.R."/>
            <person name="La Ragione R."/>
            <person name="Hildebrand F."/>
            <person name="Pallen M.J."/>
        </authorList>
    </citation>
    <scope>NUCLEOTIDE SEQUENCE</scope>
    <source>
        <strain evidence="2">CHK33-7979</strain>
    </source>
</reference>
<comment type="similarity">
    <text evidence="1">Belongs to the UPF0246 family.</text>
</comment>
<accession>A0A9D1Z4J5</accession>
<evidence type="ECO:0000256" key="1">
    <source>
        <dbReference type="HAMAP-Rule" id="MF_00652"/>
    </source>
</evidence>
<organism evidence="2 3">
    <name type="scientific">Candidatus Intestinimonas merdavium</name>
    <dbReference type="NCBI Taxonomy" id="2838622"/>
    <lineage>
        <taxon>Bacteria</taxon>
        <taxon>Bacillati</taxon>
        <taxon>Bacillota</taxon>
        <taxon>Clostridia</taxon>
        <taxon>Eubacteriales</taxon>
        <taxon>Intestinimonas</taxon>
    </lineage>
</organism>
<dbReference type="AlphaFoldDB" id="A0A9D1Z4J5"/>
<dbReference type="Pfam" id="PF03883">
    <property type="entry name" value="H2O2_YaaD"/>
    <property type="match status" value="1"/>
</dbReference>
<protein>
    <recommendedName>
        <fullName evidence="1">UPF0246 protein H9826_08220</fullName>
    </recommendedName>
</protein>
<proteinExistence type="inferred from homology"/>
<dbReference type="PANTHER" id="PTHR30283:SF4">
    <property type="entry name" value="PEROXIDE STRESS RESISTANCE PROTEIN YAAA"/>
    <property type="match status" value="1"/>
</dbReference>
<dbReference type="InterPro" id="IPR005583">
    <property type="entry name" value="YaaA"/>
</dbReference>
<dbReference type="HAMAP" id="MF_00652">
    <property type="entry name" value="UPF0246"/>
    <property type="match status" value="1"/>
</dbReference>
<evidence type="ECO:0000313" key="2">
    <source>
        <dbReference type="EMBL" id="HIY73939.1"/>
    </source>
</evidence>